<dbReference type="PANTHER" id="PTHR22803">
    <property type="entry name" value="MANNOSE, PHOSPHOLIPASE, LECTIN RECEPTOR RELATED"/>
    <property type="match status" value="1"/>
</dbReference>
<dbReference type="SMART" id="SM00034">
    <property type="entry name" value="CLECT"/>
    <property type="match status" value="1"/>
</dbReference>
<evidence type="ECO:0000259" key="1">
    <source>
        <dbReference type="PROSITE" id="PS50041"/>
    </source>
</evidence>
<reference evidence="2" key="1">
    <citation type="submission" date="2021-01" db="EMBL/GenBank/DDBJ databases">
        <authorList>
            <person name="Corre E."/>
            <person name="Pelletier E."/>
            <person name="Niang G."/>
            <person name="Scheremetjew M."/>
            <person name="Finn R."/>
            <person name="Kale V."/>
            <person name="Holt S."/>
            <person name="Cochrane G."/>
            <person name="Meng A."/>
            <person name="Brown T."/>
            <person name="Cohen L."/>
        </authorList>
    </citation>
    <scope>NUCLEOTIDE SEQUENCE</scope>
    <source>
        <strain evidence="2">CCMP 1866</strain>
    </source>
</reference>
<evidence type="ECO:0000313" key="2">
    <source>
        <dbReference type="EMBL" id="CAD9652926.1"/>
    </source>
</evidence>
<dbReference type="InterPro" id="IPR001304">
    <property type="entry name" value="C-type_lectin-like"/>
</dbReference>
<proteinExistence type="predicted"/>
<dbReference type="PROSITE" id="PS50041">
    <property type="entry name" value="C_TYPE_LECTIN_2"/>
    <property type="match status" value="1"/>
</dbReference>
<dbReference type="Pfam" id="PF00059">
    <property type="entry name" value="Lectin_C"/>
    <property type="match status" value="1"/>
</dbReference>
<feature type="domain" description="C-type lectin" evidence="1">
    <location>
        <begin position="282"/>
        <end position="396"/>
    </location>
</feature>
<dbReference type="CDD" id="cd00037">
    <property type="entry name" value="CLECT"/>
    <property type="match status" value="1"/>
</dbReference>
<dbReference type="Gene3D" id="2.60.120.200">
    <property type="match status" value="1"/>
</dbReference>
<dbReference type="InterPro" id="IPR016186">
    <property type="entry name" value="C-type_lectin-like/link_sf"/>
</dbReference>
<dbReference type="SUPFAM" id="SSF49899">
    <property type="entry name" value="Concanavalin A-like lectins/glucanases"/>
    <property type="match status" value="1"/>
</dbReference>
<gene>
    <name evidence="2" type="ORF">TPAC0785_LOCUS476</name>
</gene>
<dbReference type="InterPro" id="IPR050111">
    <property type="entry name" value="C-type_lectin/snaclec_domain"/>
</dbReference>
<organism evidence="2">
    <name type="scientific">Triparma pacifica</name>
    <dbReference type="NCBI Taxonomy" id="91992"/>
    <lineage>
        <taxon>Eukaryota</taxon>
        <taxon>Sar</taxon>
        <taxon>Stramenopiles</taxon>
        <taxon>Ochrophyta</taxon>
        <taxon>Bolidophyceae</taxon>
        <taxon>Parmales</taxon>
        <taxon>Triparmaceae</taxon>
        <taxon>Triparma</taxon>
    </lineage>
</organism>
<dbReference type="Gene3D" id="2.60.40.10">
    <property type="entry name" value="Immunoglobulins"/>
    <property type="match status" value="1"/>
</dbReference>
<dbReference type="InterPro" id="IPR014756">
    <property type="entry name" value="Ig_E-set"/>
</dbReference>
<protein>
    <recommendedName>
        <fullName evidence="1">C-type lectin domain-containing protein</fullName>
    </recommendedName>
</protein>
<dbReference type="EMBL" id="HBHE01000761">
    <property type="protein sequence ID" value="CAD9652926.1"/>
    <property type="molecule type" value="Transcribed_RNA"/>
</dbReference>
<dbReference type="SUPFAM" id="SSF81296">
    <property type="entry name" value="E set domains"/>
    <property type="match status" value="1"/>
</dbReference>
<name>A0A7S2QV61_9STRA</name>
<dbReference type="InterPro" id="IPR013783">
    <property type="entry name" value="Ig-like_fold"/>
</dbReference>
<dbReference type="InterPro" id="IPR013320">
    <property type="entry name" value="ConA-like_dom_sf"/>
</dbReference>
<dbReference type="AlphaFoldDB" id="A0A7S2QV61"/>
<dbReference type="SUPFAM" id="SSF56436">
    <property type="entry name" value="C-type lectin-like"/>
    <property type="match status" value="1"/>
</dbReference>
<dbReference type="Gene3D" id="3.10.100.10">
    <property type="entry name" value="Mannose-Binding Protein A, subunit A"/>
    <property type="match status" value="1"/>
</dbReference>
<sequence>MSSRKIEVKVQGTMKGSLGVRHVDLGLIVSQADGRGYFDVQEQTLRRMLRTKMLEAIRKYLPIIPNLEEEYYYDDAYNPFEVTIDQQTDPLRSLVRILEEDEAADDAAKVSPYGGSIAKVDIIGGSSIGSPVRLPCVVEFACPPLSESKFEAATDVLLMAEYAFVIPGGLEVHFDIPEISLDVDCCVHTKLLSVTLNSDTISNADLDRPFIGTTKLEIDDAQLMYQSFTSIGTTFAPVYRIHGNPNGNMLSQIISTVEFKYDMTPNSGTAMMCKDETWVTYNEVECYKLFSSPRDQTSAQANCEAEGGHLLHIVDEDMNLWIVKEIFGESSSVDALIGLDDKLVPGVWRWIDDGSTGGYTNWDSTSLSDPGNCAVLNGNNLWSPVLCTDSFPYICEVDAIPFVAGTPSPTVSPAPTPVPTSLDNVCPALVPEGATSIAAANSWSTFFYPTKCQGTWRLSNTNEENAYFEIIWPGVALPVQVLLPTCSITIKYGGSEVATITPGSTSDLVFQNDGTTAFLKVHIYGDPALENQICMNQDYVEDKTKCKLAEMIDTLLKGAMETGGPLDLEILIQYDHPFEEYGTQSILMDISLFQEEVKLRPQPGESQESTLVEPTRAPTPADSYCNVKYDEIDSTEQLGSGVVVKREEYMGKCCNECVNDFVAIYNDISVDVGSTLSGSWTVLFGSGAEIYLSVEICNVFPFPIQASRLKTDASFMDQDGCQFSWIPGGTHEAKEDVPIASGVVWSDTVNPLIVPGGQCKFTPQIKIDVPVTTEVLARLLDEYQYKSRLCLTLNNMVVDMGLGTEEENDAVFKWTQPLDLQRISVVGFNDCVMVPSCENEVGIKVDQNFVAADWEQNSPGSEMKILSSSKFRLHDASGSQASSAYLKQQRNMLDDWQIDFTVKVAKTSWLGTNGGQFGIVAQNKGITTIPGSGAFAGLGSESLGVIFDVYEDDGRVFKNGGVETTNQIGLTEDVDEITSGQYNSYRLTYNAYHKVLAFYFNTGTSIVETKAPKMTIQEDLNSIFTTNLGYAWVGFVVKIGSGSWSQIDVSSFKFSSVKTSLAQSVIEEEKLTLPKAGTFVIDAKGSCGTFRFSGGDLWSVVLKNEAEGLQINVPQSSILDLGTGRYTVTYDITVAGEYEVWASLNNDFSGEDQGTAKIGTFTAS</sequence>
<accession>A0A7S2QV61</accession>
<dbReference type="InterPro" id="IPR016187">
    <property type="entry name" value="CTDL_fold"/>
</dbReference>